<dbReference type="Proteomes" id="UP001055072">
    <property type="component" value="Unassembled WGS sequence"/>
</dbReference>
<reference evidence="1" key="1">
    <citation type="journal article" date="2021" name="Environ. Microbiol.">
        <title>Gene family expansions and transcriptome signatures uncover fungal adaptations to wood decay.</title>
        <authorList>
            <person name="Hage H."/>
            <person name="Miyauchi S."/>
            <person name="Viragh M."/>
            <person name="Drula E."/>
            <person name="Min B."/>
            <person name="Chaduli D."/>
            <person name="Navarro D."/>
            <person name="Favel A."/>
            <person name="Norest M."/>
            <person name="Lesage-Meessen L."/>
            <person name="Balint B."/>
            <person name="Merenyi Z."/>
            <person name="de Eugenio L."/>
            <person name="Morin E."/>
            <person name="Martinez A.T."/>
            <person name="Baldrian P."/>
            <person name="Stursova M."/>
            <person name="Martinez M.J."/>
            <person name="Novotny C."/>
            <person name="Magnuson J.K."/>
            <person name="Spatafora J.W."/>
            <person name="Maurice S."/>
            <person name="Pangilinan J."/>
            <person name="Andreopoulos W."/>
            <person name="LaButti K."/>
            <person name="Hundley H."/>
            <person name="Na H."/>
            <person name="Kuo A."/>
            <person name="Barry K."/>
            <person name="Lipzen A."/>
            <person name="Henrissat B."/>
            <person name="Riley R."/>
            <person name="Ahrendt S."/>
            <person name="Nagy L.G."/>
            <person name="Grigoriev I.V."/>
            <person name="Martin F."/>
            <person name="Rosso M.N."/>
        </authorList>
    </citation>
    <scope>NUCLEOTIDE SEQUENCE</scope>
    <source>
        <strain evidence="1">CBS 384.51</strain>
    </source>
</reference>
<comment type="caution">
    <text evidence="1">The sequence shown here is derived from an EMBL/GenBank/DDBJ whole genome shotgun (WGS) entry which is preliminary data.</text>
</comment>
<evidence type="ECO:0000313" key="2">
    <source>
        <dbReference type="Proteomes" id="UP001055072"/>
    </source>
</evidence>
<name>A0ACB8TR33_9APHY</name>
<organism evidence="1 2">
    <name type="scientific">Irpex rosettiformis</name>
    <dbReference type="NCBI Taxonomy" id="378272"/>
    <lineage>
        <taxon>Eukaryota</taxon>
        <taxon>Fungi</taxon>
        <taxon>Dikarya</taxon>
        <taxon>Basidiomycota</taxon>
        <taxon>Agaricomycotina</taxon>
        <taxon>Agaricomycetes</taxon>
        <taxon>Polyporales</taxon>
        <taxon>Irpicaceae</taxon>
        <taxon>Irpex</taxon>
    </lineage>
</organism>
<accession>A0ACB8TR33</accession>
<gene>
    <name evidence="1" type="ORF">BDY19DRAFT_970782</name>
</gene>
<protein>
    <submittedName>
        <fullName evidence="1">Uncharacterized protein</fullName>
    </submittedName>
</protein>
<keyword evidence="2" id="KW-1185">Reference proteome</keyword>
<sequence>MRAQKLDGSTGYDVRLLIDTLPSSTEGETLQSNDARLSPTGWSDLPSDTEDTFFFSPEEVEDYHREKRRRMIDQSREERLRALRGEAGDDEDENFDDDPWGGSDEEPDEAQKDFMRRTATHILNSPNPAQLEMRILANHGADKRFAFLRGRWSRTWKITMGRTRIQLEAKKNKNTEERKAGLGGLAGYGDSDASEDERVDDADENKETGKVLDLQETDDAKMQLPNPQFPSEEALKEARRAKAREWAAKRRASNQSGAQ</sequence>
<evidence type="ECO:0000313" key="1">
    <source>
        <dbReference type="EMBL" id="KAI0084531.1"/>
    </source>
</evidence>
<dbReference type="EMBL" id="MU274941">
    <property type="protein sequence ID" value="KAI0084531.1"/>
    <property type="molecule type" value="Genomic_DNA"/>
</dbReference>
<proteinExistence type="predicted"/>